<dbReference type="PANTHER" id="PTHR47331:SF1">
    <property type="entry name" value="GAG-LIKE PROTEIN"/>
    <property type="match status" value="1"/>
</dbReference>
<dbReference type="Proteomes" id="UP000225706">
    <property type="component" value="Unassembled WGS sequence"/>
</dbReference>
<name>A0A2B4RGP7_STYPI</name>
<feature type="region of interest" description="Disordered" evidence="1">
    <location>
        <begin position="1"/>
        <end position="29"/>
    </location>
</feature>
<proteinExistence type="predicted"/>
<feature type="region of interest" description="Disordered" evidence="1">
    <location>
        <begin position="439"/>
        <end position="464"/>
    </location>
</feature>
<dbReference type="OrthoDB" id="10066424at2759"/>
<dbReference type="EMBL" id="LSMT01000651">
    <property type="protein sequence ID" value="PFX15422.1"/>
    <property type="molecule type" value="Genomic_DNA"/>
</dbReference>
<dbReference type="InterPro" id="IPR008042">
    <property type="entry name" value="Retrotrans_Pao"/>
</dbReference>
<feature type="compositionally biased region" description="Polar residues" evidence="1">
    <location>
        <begin position="452"/>
        <end position="464"/>
    </location>
</feature>
<organism evidence="2 3">
    <name type="scientific">Stylophora pistillata</name>
    <name type="common">Smooth cauliflower coral</name>
    <dbReference type="NCBI Taxonomy" id="50429"/>
    <lineage>
        <taxon>Eukaryota</taxon>
        <taxon>Metazoa</taxon>
        <taxon>Cnidaria</taxon>
        <taxon>Anthozoa</taxon>
        <taxon>Hexacorallia</taxon>
        <taxon>Scleractinia</taxon>
        <taxon>Astrocoeniina</taxon>
        <taxon>Pocilloporidae</taxon>
        <taxon>Stylophora</taxon>
    </lineage>
</organism>
<protein>
    <submittedName>
        <fullName evidence="2">Uncharacterized protein</fullName>
    </submittedName>
</protein>
<dbReference type="AlphaFoldDB" id="A0A2B4RGP7"/>
<dbReference type="Pfam" id="PF05380">
    <property type="entry name" value="Peptidase_A17"/>
    <property type="match status" value="1"/>
</dbReference>
<evidence type="ECO:0000256" key="1">
    <source>
        <dbReference type="SAM" id="MobiDB-lite"/>
    </source>
</evidence>
<evidence type="ECO:0000313" key="2">
    <source>
        <dbReference type="EMBL" id="PFX15422.1"/>
    </source>
</evidence>
<reference evidence="3" key="1">
    <citation type="journal article" date="2017" name="bioRxiv">
        <title>Comparative analysis of the genomes of Stylophora pistillata and Acropora digitifera provides evidence for extensive differences between species of corals.</title>
        <authorList>
            <person name="Voolstra C.R."/>
            <person name="Li Y."/>
            <person name="Liew Y.J."/>
            <person name="Baumgarten S."/>
            <person name="Zoccola D."/>
            <person name="Flot J.-F."/>
            <person name="Tambutte S."/>
            <person name="Allemand D."/>
            <person name="Aranda M."/>
        </authorList>
    </citation>
    <scope>NUCLEOTIDE SEQUENCE [LARGE SCALE GENOMIC DNA]</scope>
</reference>
<dbReference type="STRING" id="50429.A0A2B4RGP7"/>
<sequence length="464" mass="51064">MNSGNNGGPAPGAIGGFGDGGGGSEDNGASGVGGGYSGGGSGTYGNQAGGGGGSYFNGEGCSDSLYCKKIYIGETGRQLATWVWEDLHQLHDFSDASQIGYGAVTYIRLVDEGGQVHIALLMAKSRLAPLKSISIPQLELSAAAVAVRLNKTIRRELELFVHESVFLTDSTSVLKYIGNSNVRFHTFVANRVSQILDGSSPIQRRHFPTKLNPADDASRGLKYLEYCKEQCHEPLSRSTMFKLLEIREASQRKSLQGLDNTAADGAVGFQTLETLVETLEKGGMEMQGCLYVRQKLQDAKHYLKTDYRLHCQPDDSTCADHCRRDAGKRIGITVMRYDFSEPQYGRDVFDRILCPIKSTIQRYCNKGHDVVSAKDMRAVLSERPVRGCNVLFKKFSELESHLDVGSHCQILRNSDTVYDKLRRDWAEKFLYVNDEEIDSTPVKSSDERQHQQEAGSPSSDILFG</sequence>
<dbReference type="PANTHER" id="PTHR47331">
    <property type="entry name" value="PHD-TYPE DOMAIN-CONTAINING PROTEIN"/>
    <property type="match status" value="1"/>
</dbReference>
<accession>A0A2B4RGP7</accession>
<evidence type="ECO:0000313" key="3">
    <source>
        <dbReference type="Proteomes" id="UP000225706"/>
    </source>
</evidence>
<keyword evidence="3" id="KW-1185">Reference proteome</keyword>
<comment type="caution">
    <text evidence="2">The sequence shown here is derived from an EMBL/GenBank/DDBJ whole genome shotgun (WGS) entry which is preliminary data.</text>
</comment>
<gene>
    <name evidence="2" type="ORF">AWC38_SpisGene20354</name>
</gene>